<dbReference type="AlphaFoldDB" id="A0A1Z5J8T9"/>
<accession>A0A1Z5J8T9</accession>
<dbReference type="InParanoid" id="A0A1Z5J8T9"/>
<comment type="caution">
    <text evidence="3">The sequence shown here is derived from an EMBL/GenBank/DDBJ whole genome shotgun (WGS) entry which is preliminary data.</text>
</comment>
<protein>
    <recommendedName>
        <fullName evidence="2">Helicase-associated domain-containing protein</fullName>
    </recommendedName>
</protein>
<feature type="domain" description="Helicase-associated" evidence="2">
    <location>
        <begin position="15"/>
        <end position="75"/>
    </location>
</feature>
<dbReference type="Proteomes" id="UP000198406">
    <property type="component" value="Unassembled WGS sequence"/>
</dbReference>
<dbReference type="Gene3D" id="6.10.140.530">
    <property type="match status" value="4"/>
</dbReference>
<sequence length="511" mass="57383">MNAERGLSNTRVDPDEAWMEKHRRLEVYKQVHGHCRVPKTYEDHSLAYWVKKQRSVQRAGTLRDDRERLLNILGFTWSQPRTAISELQAWIEKYNQLIVYKQKSGHFDVSFAEDSNLSAWVNTQRELYRSGVLQKERQELLEKIGFAFCGNVSSQQGDTDAAVLADDENERAWNQMFDRLHVFFLQHGHTDVASSGENQDLAGWVSLQRSLHKEGRLNDKQVDALTEMNFSWDAAAQLAMDDQQVPKTEEEVWMSHFGLLCDFKRQHGHMLVPQSGETSALAQWLFAQQRLLYSSMLPGDKMKLLAGAWITESFEMVAATLATKPSDVPSVKCDENAVVGIANLSSSNNVSYAAASTNLSAANVTAGSHSSEATLRPKIEKETPVVGQKFVIGTRIEKLFKANRGLQVFGGTVIAFEEYEEKDGTAAWAYLILYDDGDQEHMLEADVAKHLAGSKRKKRLVRNPSKPRSPKRPKQSKGGGSDEARRLPSPVRSTPCYGKSVVDVVGNKIPE</sequence>
<dbReference type="PANTHER" id="PTHR33418:SF1">
    <property type="entry name" value="HELICASE-ASSOCIATED DOMAIN-CONTAINING PROTEIN"/>
    <property type="match status" value="1"/>
</dbReference>
<dbReference type="InterPro" id="IPR005114">
    <property type="entry name" value="Helicase_assoc"/>
</dbReference>
<dbReference type="Pfam" id="PF03457">
    <property type="entry name" value="HA"/>
    <property type="match status" value="4"/>
</dbReference>
<feature type="domain" description="Helicase-associated" evidence="2">
    <location>
        <begin position="170"/>
        <end position="230"/>
    </location>
</feature>
<dbReference type="PANTHER" id="PTHR33418">
    <property type="entry name" value="HELICASE-ASSOCIATED"/>
    <property type="match status" value="1"/>
</dbReference>
<reference evidence="3 4" key="1">
    <citation type="journal article" date="2015" name="Plant Cell">
        <title>Oil accumulation by the oleaginous diatom Fistulifera solaris as revealed by the genome and transcriptome.</title>
        <authorList>
            <person name="Tanaka T."/>
            <person name="Maeda Y."/>
            <person name="Veluchamy A."/>
            <person name="Tanaka M."/>
            <person name="Abida H."/>
            <person name="Marechal E."/>
            <person name="Bowler C."/>
            <person name="Muto M."/>
            <person name="Sunaga Y."/>
            <person name="Tanaka M."/>
            <person name="Yoshino T."/>
            <person name="Taniguchi T."/>
            <person name="Fukuda Y."/>
            <person name="Nemoto M."/>
            <person name="Matsumoto M."/>
            <person name="Wong P.S."/>
            <person name="Aburatani S."/>
            <person name="Fujibuchi W."/>
        </authorList>
    </citation>
    <scope>NUCLEOTIDE SEQUENCE [LARGE SCALE GENOMIC DNA]</scope>
    <source>
        <strain evidence="3 4">JPCC DA0580</strain>
    </source>
</reference>
<organism evidence="3 4">
    <name type="scientific">Fistulifera solaris</name>
    <name type="common">Oleaginous diatom</name>
    <dbReference type="NCBI Taxonomy" id="1519565"/>
    <lineage>
        <taxon>Eukaryota</taxon>
        <taxon>Sar</taxon>
        <taxon>Stramenopiles</taxon>
        <taxon>Ochrophyta</taxon>
        <taxon>Bacillariophyta</taxon>
        <taxon>Bacillariophyceae</taxon>
        <taxon>Bacillariophycidae</taxon>
        <taxon>Naviculales</taxon>
        <taxon>Naviculaceae</taxon>
        <taxon>Fistulifera</taxon>
    </lineage>
</organism>
<feature type="domain" description="Helicase-associated" evidence="2">
    <location>
        <begin position="88"/>
        <end position="146"/>
    </location>
</feature>
<feature type="domain" description="Helicase-associated" evidence="2">
    <location>
        <begin position="250"/>
        <end position="305"/>
    </location>
</feature>
<feature type="region of interest" description="Disordered" evidence="1">
    <location>
        <begin position="453"/>
        <end position="498"/>
    </location>
</feature>
<evidence type="ECO:0000256" key="1">
    <source>
        <dbReference type="SAM" id="MobiDB-lite"/>
    </source>
</evidence>
<keyword evidence="4" id="KW-1185">Reference proteome</keyword>
<evidence type="ECO:0000313" key="4">
    <source>
        <dbReference type="Proteomes" id="UP000198406"/>
    </source>
</evidence>
<dbReference type="EMBL" id="BDSP01000016">
    <property type="protein sequence ID" value="GAX10322.1"/>
    <property type="molecule type" value="Genomic_DNA"/>
</dbReference>
<dbReference type="OrthoDB" id="498381at2759"/>
<evidence type="ECO:0000313" key="3">
    <source>
        <dbReference type="EMBL" id="GAX10322.1"/>
    </source>
</evidence>
<gene>
    <name evidence="3" type="ORF">FisN_3Lh527</name>
</gene>
<proteinExistence type="predicted"/>
<name>A0A1Z5J8T9_FISSO</name>
<evidence type="ECO:0000259" key="2">
    <source>
        <dbReference type="Pfam" id="PF03457"/>
    </source>
</evidence>